<evidence type="ECO:0000259" key="1">
    <source>
        <dbReference type="PROSITE" id="PS51677"/>
    </source>
</evidence>
<reference evidence="2" key="1">
    <citation type="submission" date="2018-05" db="EMBL/GenBank/DDBJ databases">
        <authorList>
            <person name="Lanie J.A."/>
            <person name="Ng W.-L."/>
            <person name="Kazmierczak K.M."/>
            <person name="Andrzejewski T.M."/>
            <person name="Davidsen T.M."/>
            <person name="Wayne K.J."/>
            <person name="Tettelin H."/>
            <person name="Glass J.I."/>
            <person name="Rusch D."/>
            <person name="Podicherti R."/>
            <person name="Tsui H.-C.T."/>
            <person name="Winkler M.E."/>
        </authorList>
    </citation>
    <scope>NUCLEOTIDE SEQUENCE</scope>
</reference>
<dbReference type="AlphaFoldDB" id="A0A382QCC5"/>
<dbReference type="EMBL" id="UINC01112930">
    <property type="protein sequence ID" value="SVC82212.1"/>
    <property type="molecule type" value="Genomic_DNA"/>
</dbReference>
<gene>
    <name evidence="2" type="ORF">METZ01_LOCUS335066</name>
</gene>
<dbReference type="Gene3D" id="3.20.20.370">
    <property type="entry name" value="Glycoside hydrolase/deacetylase"/>
    <property type="match status" value="1"/>
</dbReference>
<dbReference type="PANTHER" id="PTHR47561:SF1">
    <property type="entry name" value="POLYSACCHARIDE DEACETYLASE FAMILY PROTEIN (AFU_ORTHOLOGUE AFUA_6G05030)"/>
    <property type="match status" value="1"/>
</dbReference>
<feature type="domain" description="NodB homology" evidence="1">
    <location>
        <begin position="16"/>
        <end position="166"/>
    </location>
</feature>
<feature type="non-terminal residue" evidence="2">
    <location>
        <position position="166"/>
    </location>
</feature>
<sequence length="166" mass="19227">MTLNCLGIDFEDWYHPEFIQPYVKDKKHEPKMFRGLEKILEMLRKNDTSATFFVVGELLETNPEIFDKIIENEHEIAFHTMSHTRIDSPNFIEKFPNEIEKFSSLTNNKSKGFRAPTFSLNKTSSWIIDLLAAHGYVYDSSIVPAKIDLYGMPDAQSKPYRISSNS</sequence>
<dbReference type="GO" id="GO:0005975">
    <property type="term" value="P:carbohydrate metabolic process"/>
    <property type="evidence" value="ECO:0007669"/>
    <property type="project" value="InterPro"/>
</dbReference>
<evidence type="ECO:0000313" key="2">
    <source>
        <dbReference type="EMBL" id="SVC82212.1"/>
    </source>
</evidence>
<organism evidence="2">
    <name type="scientific">marine metagenome</name>
    <dbReference type="NCBI Taxonomy" id="408172"/>
    <lineage>
        <taxon>unclassified sequences</taxon>
        <taxon>metagenomes</taxon>
        <taxon>ecological metagenomes</taxon>
    </lineage>
</organism>
<dbReference type="Pfam" id="PF01522">
    <property type="entry name" value="Polysacc_deac_1"/>
    <property type="match status" value="1"/>
</dbReference>
<dbReference type="GO" id="GO:0016810">
    <property type="term" value="F:hydrolase activity, acting on carbon-nitrogen (but not peptide) bonds"/>
    <property type="evidence" value="ECO:0007669"/>
    <property type="project" value="InterPro"/>
</dbReference>
<proteinExistence type="predicted"/>
<dbReference type="SUPFAM" id="SSF88713">
    <property type="entry name" value="Glycoside hydrolase/deacetylase"/>
    <property type="match status" value="1"/>
</dbReference>
<dbReference type="InterPro" id="IPR011330">
    <property type="entry name" value="Glyco_hydro/deAcase_b/a-brl"/>
</dbReference>
<protein>
    <recommendedName>
        <fullName evidence="1">NodB homology domain-containing protein</fullName>
    </recommendedName>
</protein>
<dbReference type="PANTHER" id="PTHR47561">
    <property type="entry name" value="POLYSACCHARIDE DEACETYLASE FAMILY PROTEIN (AFU_ORTHOLOGUE AFUA_6G05030)"/>
    <property type="match status" value="1"/>
</dbReference>
<dbReference type="PROSITE" id="PS51677">
    <property type="entry name" value="NODB"/>
    <property type="match status" value="1"/>
</dbReference>
<name>A0A382QCC5_9ZZZZ</name>
<accession>A0A382QCC5</accession>
<dbReference type="InterPro" id="IPR002509">
    <property type="entry name" value="NODB_dom"/>
</dbReference>